<dbReference type="EMBL" id="JAHPMX010000006">
    <property type="protein sequence ID" value="MBU9357503.1"/>
    <property type="molecule type" value="Genomic_DNA"/>
</dbReference>
<evidence type="ECO:0000313" key="1">
    <source>
        <dbReference type="EMBL" id="MBU9357503.1"/>
    </source>
</evidence>
<comment type="caution">
    <text evidence="1">The sequence shown here is derived from an EMBL/GenBank/DDBJ whole genome shotgun (WGS) entry which is preliminary data.</text>
</comment>
<proteinExistence type="predicted"/>
<dbReference type="Proteomes" id="UP001196915">
    <property type="component" value="Unassembled WGS sequence"/>
</dbReference>
<gene>
    <name evidence="1" type="ORF">KTE52_14310</name>
</gene>
<name>A0AAP2HJJ8_9BURK</name>
<organism evidence="1 2">
    <name type="scientific">Burkholderia multivorans</name>
    <dbReference type="NCBI Taxonomy" id="87883"/>
    <lineage>
        <taxon>Bacteria</taxon>
        <taxon>Pseudomonadati</taxon>
        <taxon>Pseudomonadota</taxon>
        <taxon>Betaproteobacteria</taxon>
        <taxon>Burkholderiales</taxon>
        <taxon>Burkholderiaceae</taxon>
        <taxon>Burkholderia</taxon>
        <taxon>Burkholderia cepacia complex</taxon>
    </lineage>
</organism>
<protein>
    <submittedName>
        <fullName evidence="1">Terminase</fullName>
    </submittedName>
</protein>
<dbReference type="AlphaFoldDB" id="A0AAP2HJJ8"/>
<sequence length="53" mass="6383">MTEYKNETKNHAINQILRYRIGDKEAYKRPDDLFDAFSYGVIYALVPQMRKRD</sequence>
<reference evidence="1" key="1">
    <citation type="submission" date="2021-06" db="EMBL/GenBank/DDBJ databases">
        <title>A collection of bacterial strains from the Burkholderia cepacia Research Laboratory and Repository.</title>
        <authorList>
            <person name="Lipuma J."/>
            <person name="Spilker T."/>
        </authorList>
    </citation>
    <scope>NUCLEOTIDE SEQUENCE</scope>
    <source>
        <strain evidence="1">AU37435</strain>
    </source>
</reference>
<accession>A0AAP2HJJ8</accession>
<evidence type="ECO:0000313" key="2">
    <source>
        <dbReference type="Proteomes" id="UP001196915"/>
    </source>
</evidence>